<feature type="domain" description="Malonyl-CoA:ACP transacylase (MAT)" evidence="2">
    <location>
        <begin position="121"/>
        <end position="247"/>
    </location>
</feature>
<dbReference type="InterPro" id="IPR052760">
    <property type="entry name" value="Mitochondrial_malonyltrans"/>
</dbReference>
<feature type="non-terminal residue" evidence="3">
    <location>
        <position position="257"/>
    </location>
</feature>
<organism evidence="3 4">
    <name type="scientific">Durusdinium trenchii</name>
    <dbReference type="NCBI Taxonomy" id="1381693"/>
    <lineage>
        <taxon>Eukaryota</taxon>
        <taxon>Sar</taxon>
        <taxon>Alveolata</taxon>
        <taxon>Dinophyceae</taxon>
        <taxon>Suessiales</taxon>
        <taxon>Symbiodiniaceae</taxon>
        <taxon>Durusdinium</taxon>
    </lineage>
</organism>
<dbReference type="PANTHER" id="PTHR47170">
    <property type="entry name" value="MALONYL-COA ACP TRANSACYLASE, ACP-BINDING"/>
    <property type="match status" value="1"/>
</dbReference>
<feature type="compositionally biased region" description="Basic and acidic residues" evidence="1">
    <location>
        <begin position="12"/>
        <end position="24"/>
    </location>
</feature>
<dbReference type="Pfam" id="PF00698">
    <property type="entry name" value="Acyl_transf_1"/>
    <property type="match status" value="1"/>
</dbReference>
<dbReference type="Gene3D" id="3.30.70.250">
    <property type="entry name" value="Malonyl-CoA ACP transacylase, ACP-binding"/>
    <property type="match status" value="1"/>
</dbReference>
<evidence type="ECO:0000313" key="4">
    <source>
        <dbReference type="Proteomes" id="UP001642464"/>
    </source>
</evidence>
<accession>A0ABP0H9W6</accession>
<dbReference type="PANTHER" id="PTHR47170:SF2">
    <property type="entry name" value="MALONYL-COA:ACP TRANSACYLASE (MAT) DOMAIN-CONTAINING PROTEIN"/>
    <property type="match status" value="1"/>
</dbReference>
<protein>
    <submittedName>
        <fullName evidence="3">Mitochondrial (MCT) (Mitochondrial malonyltransferase) ([Acyl-carrier-protein] malonyltransferase)</fullName>
    </submittedName>
</protein>
<evidence type="ECO:0000313" key="3">
    <source>
        <dbReference type="EMBL" id="CAK8987001.1"/>
    </source>
</evidence>
<keyword evidence="4" id="KW-1185">Reference proteome</keyword>
<name>A0ABP0H9W6_9DINO</name>
<dbReference type="SUPFAM" id="SSF52151">
    <property type="entry name" value="FabD/lysophospholipase-like"/>
    <property type="match status" value="1"/>
</dbReference>
<gene>
    <name evidence="3" type="ORF">SCF082_LOCUS790</name>
</gene>
<reference evidence="3 4" key="1">
    <citation type="submission" date="2024-02" db="EMBL/GenBank/DDBJ databases">
        <authorList>
            <person name="Chen Y."/>
            <person name="Shah S."/>
            <person name="Dougan E. K."/>
            <person name="Thang M."/>
            <person name="Chan C."/>
        </authorList>
    </citation>
    <scope>NUCLEOTIDE SEQUENCE [LARGE SCALE GENOMIC DNA]</scope>
</reference>
<dbReference type="InterPro" id="IPR001227">
    <property type="entry name" value="Ac_transferase_dom_sf"/>
</dbReference>
<dbReference type="EMBL" id="CAXAMM010000325">
    <property type="protein sequence ID" value="CAK8987001.1"/>
    <property type="molecule type" value="Genomic_DNA"/>
</dbReference>
<evidence type="ECO:0000259" key="2">
    <source>
        <dbReference type="Pfam" id="PF00698"/>
    </source>
</evidence>
<dbReference type="Gene3D" id="3.40.366.10">
    <property type="entry name" value="Malonyl-Coenzyme A Acyl Carrier Protein, domain 2"/>
    <property type="match status" value="1"/>
</dbReference>
<dbReference type="Proteomes" id="UP001642464">
    <property type="component" value="Unassembled WGS sequence"/>
</dbReference>
<feature type="region of interest" description="Disordered" evidence="1">
    <location>
        <begin position="1"/>
        <end position="31"/>
    </location>
</feature>
<evidence type="ECO:0000256" key="1">
    <source>
        <dbReference type="SAM" id="MobiDB-lite"/>
    </source>
</evidence>
<dbReference type="InterPro" id="IPR014043">
    <property type="entry name" value="Acyl_transferase_dom"/>
</dbReference>
<comment type="caution">
    <text evidence="3">The sequence shown here is derived from an EMBL/GenBank/DDBJ whole genome shotgun (WGS) entry which is preliminary data.</text>
</comment>
<sequence length="257" mass="28066">MSPVALRGYRAPRSDPPDPSEKGPLETLQAPIPSGACEFKAPLRCARRERVDGEPELGVAFSFGEDVSPLERAMQYGDPMTIQSIHKAIELFAQAPPLIVLPDVDKRSEDGGQTKLPVAILFPGQGSQYVKMLAEVKDLEPCKKLIDKANAILGYDILDLCLNGPEEKLEETKFCQPAMFLANACALEKLRMDKPEVVERCSATAGLSLGEYNAICFSGMLSFEECLKVVRVRADAMHEESQRSAQAMISVAGLDHT</sequence>
<dbReference type="InterPro" id="IPR016035">
    <property type="entry name" value="Acyl_Trfase/lysoPLipase"/>
</dbReference>
<proteinExistence type="predicted"/>